<evidence type="ECO:0000313" key="2">
    <source>
        <dbReference type="Proteomes" id="UP000000552"/>
    </source>
</evidence>
<dbReference type="EMBL" id="BA000012">
    <property type="protein sequence ID" value="BAB52345.1"/>
    <property type="molecule type" value="Genomic_DNA"/>
</dbReference>
<evidence type="ECO:0000313" key="1">
    <source>
        <dbReference type="EMBL" id="BAB52345.1"/>
    </source>
</evidence>
<gene>
    <name evidence="1" type="ordered locus">msr5986</name>
</gene>
<dbReference type="Proteomes" id="UP000000552">
    <property type="component" value="Chromosome"/>
</dbReference>
<reference evidence="1 2" key="1">
    <citation type="journal article" date="2000" name="DNA Res.">
        <title>Complete genome structure of the nitrogen-fixing symbiotic bacterium Mesorhizobium loti.</title>
        <authorList>
            <person name="Kaneko T."/>
            <person name="Nakamura Y."/>
            <person name="Sato S."/>
            <person name="Asamizu E."/>
            <person name="Kato T."/>
            <person name="Sasamoto S."/>
            <person name="Watanabe A."/>
            <person name="Idesawa K."/>
            <person name="Ishikawa A."/>
            <person name="Kawashima K."/>
            <person name="Kimura T."/>
            <person name="Kishida Y."/>
            <person name="Kiyokawa C."/>
            <person name="Kohara M."/>
            <person name="Matsumoto M."/>
            <person name="Matsuno A."/>
            <person name="Mochizuki Y."/>
            <person name="Nakayama S."/>
            <person name="Nakazaki N."/>
            <person name="Shimpo S."/>
            <person name="Sugimoto M."/>
            <person name="Takeuchi C."/>
            <person name="Yamada M."/>
            <person name="Tabata S."/>
        </authorList>
    </citation>
    <scope>NUCLEOTIDE SEQUENCE [LARGE SCALE GENOMIC DNA]</scope>
    <source>
        <strain evidence="2">LMG 29417 / CECT 9101 / MAFF 303099</strain>
    </source>
</reference>
<protein>
    <submittedName>
        <fullName evidence="1">Msr5986 protein</fullName>
    </submittedName>
</protein>
<proteinExistence type="predicted"/>
<dbReference type="AlphaFoldDB" id="Q98AI5"/>
<organism evidence="1 2">
    <name type="scientific">Mesorhizobium japonicum (strain LMG 29417 / CECT 9101 / MAFF 303099)</name>
    <name type="common">Mesorhizobium loti (strain MAFF 303099)</name>
    <dbReference type="NCBI Taxonomy" id="266835"/>
    <lineage>
        <taxon>Bacteria</taxon>
        <taxon>Pseudomonadati</taxon>
        <taxon>Pseudomonadota</taxon>
        <taxon>Alphaproteobacteria</taxon>
        <taxon>Hyphomicrobiales</taxon>
        <taxon>Phyllobacteriaceae</taxon>
        <taxon>Mesorhizobium</taxon>
    </lineage>
</organism>
<dbReference type="KEGG" id="mlo:msr5986"/>
<dbReference type="HOGENOM" id="CLU_2882857_0_0_5"/>
<accession>Q98AI5</accession>
<sequence length="63" mass="6596">MRTARWKARRGPILVAGTDKGPIINGVKMPPLGLAFDSRRPAASNIPDHVAGELTQTSGDASA</sequence>
<name>Q98AI5_RHILO</name>